<evidence type="ECO:0000259" key="2">
    <source>
        <dbReference type="Pfam" id="PF02470"/>
    </source>
</evidence>
<evidence type="ECO:0000256" key="1">
    <source>
        <dbReference type="SAM" id="Phobius"/>
    </source>
</evidence>
<feature type="domain" description="Mce/MlaD" evidence="2">
    <location>
        <begin position="38"/>
        <end position="115"/>
    </location>
</feature>
<name>A0A5K7YVG1_9BACT</name>
<dbReference type="Pfam" id="PF02470">
    <property type="entry name" value="MlaD"/>
    <property type="match status" value="1"/>
</dbReference>
<reference evidence="3 4" key="1">
    <citation type="submission" date="2019-11" db="EMBL/GenBank/DDBJ databases">
        <title>Comparative genomics of hydrocarbon-degrading Desulfosarcina strains.</title>
        <authorList>
            <person name="Watanabe M."/>
            <person name="Kojima H."/>
            <person name="Fukui M."/>
        </authorList>
    </citation>
    <scope>NUCLEOTIDE SEQUENCE [LARGE SCALE GENOMIC DNA]</scope>
    <source>
        <strain evidence="3 4">PL12</strain>
    </source>
</reference>
<dbReference type="InterPro" id="IPR003399">
    <property type="entry name" value="Mce/MlaD"/>
</dbReference>
<dbReference type="OrthoDB" id="9788420at2"/>
<keyword evidence="1" id="KW-1133">Transmembrane helix</keyword>
<dbReference type="Proteomes" id="UP000427906">
    <property type="component" value="Chromosome"/>
</dbReference>
<dbReference type="GO" id="GO:0005543">
    <property type="term" value="F:phospholipid binding"/>
    <property type="evidence" value="ECO:0007669"/>
    <property type="project" value="TreeGrafter"/>
</dbReference>
<organism evidence="3 4">
    <name type="scientific">Desulfosarcina alkanivorans</name>
    <dbReference type="NCBI Taxonomy" id="571177"/>
    <lineage>
        <taxon>Bacteria</taxon>
        <taxon>Pseudomonadati</taxon>
        <taxon>Thermodesulfobacteriota</taxon>
        <taxon>Desulfobacteria</taxon>
        <taxon>Desulfobacterales</taxon>
        <taxon>Desulfosarcinaceae</taxon>
        <taxon>Desulfosarcina</taxon>
    </lineage>
</organism>
<evidence type="ECO:0000313" key="3">
    <source>
        <dbReference type="EMBL" id="BBO70294.1"/>
    </source>
</evidence>
<dbReference type="AlphaFoldDB" id="A0A5K7YVG1"/>
<dbReference type="InterPro" id="IPR030970">
    <property type="entry name" value="ABC_MlaD"/>
</dbReference>
<dbReference type="PANTHER" id="PTHR33371:SF4">
    <property type="entry name" value="INTERMEMBRANE PHOSPHOLIPID TRANSPORT SYSTEM BINDING PROTEIN MLAD"/>
    <property type="match status" value="1"/>
</dbReference>
<gene>
    <name evidence="3" type="ORF">DSCA_42240</name>
</gene>
<dbReference type="GO" id="GO:0005548">
    <property type="term" value="F:phospholipid transporter activity"/>
    <property type="evidence" value="ECO:0007669"/>
    <property type="project" value="TreeGrafter"/>
</dbReference>
<sequence>MKKTSVETAVGVFVLIGMISVAYLTVKLGKMEWFGDDYYTLDARFDSVSGLKSGAQVDMAGVEIGQVADIRLDNELQVAIVRLKVRKGVMLTDDVIASVKTSGLIGDKYIKLTPGGSDRILKSGDLIIETESALDIEELVSKYVFGDAGD</sequence>
<dbReference type="PANTHER" id="PTHR33371">
    <property type="entry name" value="INTERMEMBRANE PHOSPHOLIPID TRANSPORT SYSTEM BINDING PROTEIN MLAD-RELATED"/>
    <property type="match status" value="1"/>
</dbReference>
<proteinExistence type="predicted"/>
<dbReference type="EMBL" id="AP021874">
    <property type="protein sequence ID" value="BBO70294.1"/>
    <property type="molecule type" value="Genomic_DNA"/>
</dbReference>
<keyword evidence="1" id="KW-0472">Membrane</keyword>
<keyword evidence="4" id="KW-1185">Reference proteome</keyword>
<keyword evidence="1" id="KW-0812">Transmembrane</keyword>
<dbReference type="RefSeq" id="WP_155318252.1">
    <property type="nucleotide sequence ID" value="NZ_AP021874.1"/>
</dbReference>
<dbReference type="NCBIfam" id="TIGR04430">
    <property type="entry name" value="OM_asym_MlaD"/>
    <property type="match status" value="1"/>
</dbReference>
<dbReference type="KEGG" id="dalk:DSCA_42240"/>
<feature type="transmembrane region" description="Helical" evidence="1">
    <location>
        <begin position="6"/>
        <end position="26"/>
    </location>
</feature>
<evidence type="ECO:0000313" key="4">
    <source>
        <dbReference type="Proteomes" id="UP000427906"/>
    </source>
</evidence>
<dbReference type="InterPro" id="IPR052336">
    <property type="entry name" value="MlaD_Phospholipid_Transporter"/>
</dbReference>
<accession>A0A5K7YVG1</accession>
<protein>
    <submittedName>
        <fullName evidence="3">Outer membrane lipid asymmetry maintenance protein MlaD</fullName>
    </submittedName>
</protein>